<dbReference type="AlphaFoldDB" id="A0A7I9ZFF7"/>
<dbReference type="InterPro" id="IPR042099">
    <property type="entry name" value="ANL_N_sf"/>
</dbReference>
<evidence type="ECO:0000259" key="3">
    <source>
        <dbReference type="Pfam" id="PF00501"/>
    </source>
</evidence>
<dbReference type="PANTHER" id="PTHR44845:SF6">
    <property type="entry name" value="BETA-ALANINE-ACTIVATING ENZYME"/>
    <property type="match status" value="1"/>
</dbReference>
<dbReference type="Gene3D" id="3.40.50.12780">
    <property type="entry name" value="N-terminal domain of ligase-like"/>
    <property type="match status" value="1"/>
</dbReference>
<comment type="caution">
    <text evidence="4">The sequence shown here is derived from an EMBL/GenBank/DDBJ whole genome shotgun (WGS) entry which is preliminary data.</text>
</comment>
<dbReference type="InterPro" id="IPR000873">
    <property type="entry name" value="AMP-dep_synth/lig_dom"/>
</dbReference>
<evidence type="ECO:0000256" key="1">
    <source>
        <dbReference type="ARBA" id="ARBA00022450"/>
    </source>
</evidence>
<dbReference type="Proteomes" id="UP000465301">
    <property type="component" value="Unassembled WGS sequence"/>
</dbReference>
<keyword evidence="1" id="KW-0596">Phosphopantetheine</keyword>
<evidence type="ECO:0000313" key="5">
    <source>
        <dbReference type="Proteomes" id="UP000465301"/>
    </source>
</evidence>
<sequence length="181" mass="18845">MTADPSQRLSSVDLLDSGEHAHLDKIGNRAVLARTVPTAASIPAVFAAQVARTPEAPAITFDGQSMTASSTARRTGWRTCAALGARPGRCVALLLPRSAEAVLAVMAVLKTGAAYLAIDPAHPSARMEFMVADAGPIAAVTTTAGRPVRRPGLPVVDVGDPASSAARARTWRCRPLRRSLT</sequence>
<dbReference type="SUPFAM" id="SSF56801">
    <property type="entry name" value="Acetyl-CoA synthetase-like"/>
    <property type="match status" value="1"/>
</dbReference>
<organism evidence="4 5">
    <name type="scientific">Mycobacterium timonense</name>
    <dbReference type="NCBI Taxonomy" id="701043"/>
    <lineage>
        <taxon>Bacteria</taxon>
        <taxon>Bacillati</taxon>
        <taxon>Actinomycetota</taxon>
        <taxon>Actinomycetes</taxon>
        <taxon>Mycobacteriales</taxon>
        <taxon>Mycobacteriaceae</taxon>
        <taxon>Mycobacterium</taxon>
        <taxon>Mycobacterium avium complex (MAC)</taxon>
    </lineage>
</organism>
<keyword evidence="2" id="KW-0597">Phosphoprotein</keyword>
<name>A0A7I9ZFF7_9MYCO</name>
<dbReference type="Pfam" id="PF00501">
    <property type="entry name" value="AMP-binding"/>
    <property type="match status" value="1"/>
</dbReference>
<keyword evidence="5" id="KW-1185">Reference proteome</keyword>
<reference evidence="4 5" key="1">
    <citation type="journal article" date="2019" name="Emerg. Microbes Infect.">
        <title>Comprehensive subspecies identification of 175 nontuberculous mycobacteria species based on 7547 genomic profiles.</title>
        <authorList>
            <person name="Matsumoto Y."/>
            <person name="Kinjo T."/>
            <person name="Motooka D."/>
            <person name="Nabeya D."/>
            <person name="Jung N."/>
            <person name="Uechi K."/>
            <person name="Horii T."/>
            <person name="Iida T."/>
            <person name="Fujita J."/>
            <person name="Nakamura S."/>
        </authorList>
    </citation>
    <scope>NUCLEOTIDE SEQUENCE [LARGE SCALE GENOMIC DNA]</scope>
    <source>
        <strain evidence="4 5">JCM 30726</strain>
    </source>
</reference>
<evidence type="ECO:0000256" key="2">
    <source>
        <dbReference type="ARBA" id="ARBA00022553"/>
    </source>
</evidence>
<dbReference type="RefSeq" id="WP_373888717.1">
    <property type="nucleotide sequence ID" value="NZ_BLLA01000003.1"/>
</dbReference>
<dbReference type="PANTHER" id="PTHR44845">
    <property type="entry name" value="CARRIER DOMAIN-CONTAINING PROTEIN"/>
    <property type="match status" value="1"/>
</dbReference>
<feature type="domain" description="AMP-dependent synthetase/ligase" evidence="3">
    <location>
        <begin position="46"/>
        <end position="143"/>
    </location>
</feature>
<proteinExistence type="predicted"/>
<accession>A0A7I9ZFF7</accession>
<protein>
    <recommendedName>
        <fullName evidence="3">AMP-dependent synthetase/ligase domain-containing protein</fullName>
    </recommendedName>
</protein>
<gene>
    <name evidence="4" type="ORF">MTIM_52850</name>
</gene>
<evidence type="ECO:0000313" key="4">
    <source>
        <dbReference type="EMBL" id="GFG99406.1"/>
    </source>
</evidence>
<dbReference type="EMBL" id="BLLA01000003">
    <property type="protein sequence ID" value="GFG99406.1"/>
    <property type="molecule type" value="Genomic_DNA"/>
</dbReference>